<evidence type="ECO:0000256" key="6">
    <source>
        <dbReference type="ARBA" id="ARBA00022683"/>
    </source>
</evidence>
<accession>A0A415S7Y9</accession>
<dbReference type="GO" id="GO:0008982">
    <property type="term" value="F:protein-N(PI)-phosphohistidine-sugar phosphotransferase activity"/>
    <property type="evidence" value="ECO:0007669"/>
    <property type="project" value="InterPro"/>
</dbReference>
<reference evidence="9 10" key="1">
    <citation type="submission" date="2018-08" db="EMBL/GenBank/DDBJ databases">
        <title>A genome reference for cultivated species of the human gut microbiota.</title>
        <authorList>
            <person name="Zou Y."/>
            <person name="Xue W."/>
            <person name="Luo G."/>
        </authorList>
    </citation>
    <scope>NUCLEOTIDE SEQUENCE [LARGE SCALE GENOMIC DNA]</scope>
    <source>
        <strain evidence="9 10">AF33-12</strain>
    </source>
</reference>
<evidence type="ECO:0000256" key="1">
    <source>
        <dbReference type="ARBA" id="ARBA00004496"/>
    </source>
</evidence>
<comment type="caution">
    <text evidence="9">The sequence shown here is derived from an EMBL/GenBank/DDBJ whole genome shotgun (WGS) entry which is preliminary data.</text>
</comment>
<dbReference type="Gene3D" id="3.40.35.10">
    <property type="entry name" value="Phosphotransferase system, sorbose subfamily IIB component"/>
    <property type="match status" value="1"/>
</dbReference>
<comment type="subcellular location">
    <subcellularLocation>
        <location evidence="1">Cytoplasm</location>
    </subcellularLocation>
</comment>
<evidence type="ECO:0000259" key="8">
    <source>
        <dbReference type="PROSITE" id="PS51101"/>
    </source>
</evidence>
<keyword evidence="2" id="KW-0813">Transport</keyword>
<sequence>MKNIRLIRIDDRLIHGQVVTSWITQTGSKKIIIIDDELYENEFLRDVFAAAAPRGIPVEVMNVEQAAQEWKLNEFHEEPVLILLKKIDALKRLYEQGFFFDNVQIGGLASGPGRKLVVKAIGLSEQDALNLNSLNKSGVNVYFQSMPGEKEISLETVLGKHFKNIKND</sequence>
<protein>
    <submittedName>
        <fullName evidence="9">PTS mannose/fructose/sorbose transporter subunit IIB</fullName>
    </submittedName>
</protein>
<evidence type="ECO:0000256" key="5">
    <source>
        <dbReference type="ARBA" id="ARBA00022679"/>
    </source>
</evidence>
<feature type="domain" description="PTS EIIB type-4" evidence="8">
    <location>
        <begin position="1"/>
        <end position="165"/>
    </location>
</feature>
<dbReference type="InterPro" id="IPR004720">
    <property type="entry name" value="PTS_IIB_sorbose-sp"/>
</dbReference>
<keyword evidence="4" id="KW-0762">Sugar transport</keyword>
<evidence type="ECO:0000256" key="2">
    <source>
        <dbReference type="ARBA" id="ARBA00022448"/>
    </source>
</evidence>
<evidence type="ECO:0000256" key="4">
    <source>
        <dbReference type="ARBA" id="ARBA00022597"/>
    </source>
</evidence>
<keyword evidence="6" id="KW-0598">Phosphotransferase system</keyword>
<evidence type="ECO:0000313" key="10">
    <source>
        <dbReference type="Proteomes" id="UP000285610"/>
    </source>
</evidence>
<dbReference type="Proteomes" id="UP000285610">
    <property type="component" value="Unassembled WGS sequence"/>
</dbReference>
<dbReference type="GO" id="GO:0009401">
    <property type="term" value="P:phosphoenolpyruvate-dependent sugar phosphotransferase system"/>
    <property type="evidence" value="ECO:0007669"/>
    <property type="project" value="UniProtKB-KW"/>
</dbReference>
<name>A0A415S7Y9_MEDGN</name>
<dbReference type="InterPro" id="IPR036667">
    <property type="entry name" value="PTS_IIB_sorbose-sp_sf"/>
</dbReference>
<dbReference type="GO" id="GO:0016301">
    <property type="term" value="F:kinase activity"/>
    <property type="evidence" value="ECO:0007669"/>
    <property type="project" value="UniProtKB-KW"/>
</dbReference>
<organism evidence="9 10">
    <name type="scientific">Mediterraneibacter gnavus</name>
    <name type="common">Ruminococcus gnavus</name>
    <dbReference type="NCBI Taxonomy" id="33038"/>
    <lineage>
        <taxon>Bacteria</taxon>
        <taxon>Bacillati</taxon>
        <taxon>Bacillota</taxon>
        <taxon>Clostridia</taxon>
        <taxon>Lachnospirales</taxon>
        <taxon>Lachnospiraceae</taxon>
        <taxon>Mediterraneibacter</taxon>
    </lineage>
</organism>
<keyword evidence="3" id="KW-0963">Cytoplasm</keyword>
<gene>
    <name evidence="9" type="ORF">DWZ50_11920</name>
</gene>
<keyword evidence="7" id="KW-0418">Kinase</keyword>
<evidence type="ECO:0000256" key="7">
    <source>
        <dbReference type="ARBA" id="ARBA00022777"/>
    </source>
</evidence>
<dbReference type="SUPFAM" id="SSF52728">
    <property type="entry name" value="PTS IIb component"/>
    <property type="match status" value="1"/>
</dbReference>
<proteinExistence type="predicted"/>
<dbReference type="PROSITE" id="PS51101">
    <property type="entry name" value="PTS_EIIB_TYPE_4"/>
    <property type="match status" value="1"/>
</dbReference>
<dbReference type="EMBL" id="QRQE01000029">
    <property type="protein sequence ID" value="RHM74028.1"/>
    <property type="molecule type" value="Genomic_DNA"/>
</dbReference>
<evidence type="ECO:0000256" key="3">
    <source>
        <dbReference type="ARBA" id="ARBA00022490"/>
    </source>
</evidence>
<dbReference type="GO" id="GO:0005737">
    <property type="term" value="C:cytoplasm"/>
    <property type="evidence" value="ECO:0007669"/>
    <property type="project" value="UniProtKB-SubCell"/>
</dbReference>
<dbReference type="Pfam" id="PF03830">
    <property type="entry name" value="PTSIIB_sorb"/>
    <property type="match status" value="1"/>
</dbReference>
<dbReference type="AlphaFoldDB" id="A0A415S7Y9"/>
<dbReference type="RefSeq" id="WP_118444853.1">
    <property type="nucleotide sequence ID" value="NZ_JBCPGC010000042.1"/>
</dbReference>
<keyword evidence="5" id="KW-0808">Transferase</keyword>
<evidence type="ECO:0000313" key="9">
    <source>
        <dbReference type="EMBL" id="RHM74028.1"/>
    </source>
</evidence>